<reference evidence="2" key="1">
    <citation type="submission" date="2020-05" db="EMBL/GenBank/DDBJ databases">
        <authorList>
            <person name="Chiriac C."/>
            <person name="Salcher M."/>
            <person name="Ghai R."/>
            <person name="Kavagutti S V."/>
        </authorList>
    </citation>
    <scope>NUCLEOTIDE SEQUENCE</scope>
</reference>
<proteinExistence type="predicted"/>
<protein>
    <recommendedName>
        <fullName evidence="3">Helix-turn-helix domain containing protein</fullName>
    </recommendedName>
</protein>
<evidence type="ECO:0000313" key="1">
    <source>
        <dbReference type="EMBL" id="CAB4128107.1"/>
    </source>
</evidence>
<organism evidence="2">
    <name type="scientific">uncultured Caudovirales phage</name>
    <dbReference type="NCBI Taxonomy" id="2100421"/>
    <lineage>
        <taxon>Viruses</taxon>
        <taxon>Duplodnaviria</taxon>
        <taxon>Heunggongvirae</taxon>
        <taxon>Uroviricota</taxon>
        <taxon>Caudoviricetes</taxon>
        <taxon>Peduoviridae</taxon>
        <taxon>Maltschvirus</taxon>
        <taxon>Maltschvirus maltsch</taxon>
    </lineage>
</organism>
<sequence>MKEQTDYPLILSVPQIAEIMQCSEYLARNLMTTKGFPLVRMGVGGKIKRVGRDSFFKWLQFYQDQQMQQFEVQSW</sequence>
<evidence type="ECO:0008006" key="3">
    <source>
        <dbReference type="Google" id="ProtNLM"/>
    </source>
</evidence>
<name>A0A6J7WLI4_9CAUD</name>
<evidence type="ECO:0000313" key="2">
    <source>
        <dbReference type="EMBL" id="CAB5217000.1"/>
    </source>
</evidence>
<dbReference type="EMBL" id="LR798245">
    <property type="protein sequence ID" value="CAB5217000.1"/>
    <property type="molecule type" value="Genomic_DNA"/>
</dbReference>
<accession>A0A6J7WLI4</accession>
<dbReference type="EMBL" id="LR796223">
    <property type="protein sequence ID" value="CAB4128107.1"/>
    <property type="molecule type" value="Genomic_DNA"/>
</dbReference>
<gene>
    <name evidence="1" type="ORF">UFOVP103_20</name>
    <name evidence="2" type="ORF">UFOVP197_35</name>
</gene>